<evidence type="ECO:0000313" key="1">
    <source>
        <dbReference type="EMBL" id="BAU53118.1"/>
    </source>
</evidence>
<sequence length="102" mass="11131">MVKKIKSSAALIPAIDNEPWLNANNFLYAHPILLASIGHQLPSMDHGLWTIDFSPYSKYKLNIMVCSDSLLMGVENGSLPGASTLPNELDIFISGDSLKNSK</sequence>
<accession>A0A110B1U3</accession>
<dbReference type="Proteomes" id="UP000218263">
    <property type="component" value="Chromosome"/>
</dbReference>
<evidence type="ECO:0000313" key="2">
    <source>
        <dbReference type="Proteomes" id="UP000218263"/>
    </source>
</evidence>
<proteinExistence type="predicted"/>
<reference evidence="1 2" key="1">
    <citation type="submission" date="2015-12" db="EMBL/GenBank/DDBJ databases">
        <title>Genome sequence of Mucilaginibacter gotjawali.</title>
        <authorList>
            <person name="Lee J.S."/>
            <person name="Lee K.C."/>
            <person name="Kim K.K."/>
            <person name="Lee B.W."/>
        </authorList>
    </citation>
    <scope>NUCLEOTIDE SEQUENCE [LARGE SCALE GENOMIC DNA]</scope>
    <source>
        <strain evidence="1 2">SA3-7</strain>
    </source>
</reference>
<name>A0A110B1U3_9SPHI</name>
<organism evidence="1 2">
    <name type="scientific">Mucilaginibacter gotjawali</name>
    <dbReference type="NCBI Taxonomy" id="1550579"/>
    <lineage>
        <taxon>Bacteria</taxon>
        <taxon>Pseudomonadati</taxon>
        <taxon>Bacteroidota</taxon>
        <taxon>Sphingobacteriia</taxon>
        <taxon>Sphingobacteriales</taxon>
        <taxon>Sphingobacteriaceae</taxon>
        <taxon>Mucilaginibacter</taxon>
    </lineage>
</organism>
<protein>
    <submittedName>
        <fullName evidence="1">Uncharacterized protein</fullName>
    </submittedName>
</protein>
<gene>
    <name evidence="1" type="ORF">MgSA37_01285</name>
</gene>
<dbReference type="AlphaFoldDB" id="A0A110B1U3"/>
<dbReference type="EMBL" id="AP017313">
    <property type="protein sequence ID" value="BAU53118.1"/>
    <property type="molecule type" value="Genomic_DNA"/>
</dbReference>
<keyword evidence="2" id="KW-1185">Reference proteome</keyword>
<dbReference type="KEGG" id="mgot:MgSA37_01285"/>